<protein>
    <submittedName>
        <fullName evidence="2">Hypothetical membrane protein</fullName>
    </submittedName>
</protein>
<reference evidence="3" key="1">
    <citation type="journal article" date="2008" name="J. Bacteriol.">
        <title>Genome sequence of the fish pathogen Renibacterium salmoninarum suggests reductive evolution away from an environmental Arthrobacter ancestor.</title>
        <authorList>
            <person name="Wiens G.D."/>
            <person name="Rockey D.D."/>
            <person name="Wu Z."/>
            <person name="Chang J."/>
            <person name="Levy R."/>
            <person name="Crane S."/>
            <person name="Chen D.S."/>
            <person name="Capri G.R."/>
            <person name="Burnett J.R."/>
            <person name="Sudheesh P.S."/>
            <person name="Schipma M.J."/>
            <person name="Burd H."/>
            <person name="Bhattacharyya A."/>
            <person name="Rhodes L.D."/>
            <person name="Kaul R."/>
            <person name="Strom M.S."/>
        </authorList>
    </citation>
    <scope>NUCLEOTIDE SEQUENCE [LARGE SCALE GENOMIC DNA]</scope>
    <source>
        <strain evidence="3">ATCC 33209 / DSM 20767 / JCM 11484 / NBRC 15589 / NCIMB 2235</strain>
    </source>
</reference>
<feature type="transmembrane region" description="Helical" evidence="1">
    <location>
        <begin position="12"/>
        <end position="33"/>
    </location>
</feature>
<evidence type="ECO:0000313" key="3">
    <source>
        <dbReference type="Proteomes" id="UP000002007"/>
    </source>
</evidence>
<sequence length="205" mass="22043">MNATRRGLNRTIIFLIAIVLIAAGIATLLTGILPKAKELWLDWTKTAGTFISDQLQATQIQLAGLELSWIWIALLATTLILVILLISWIGSQGGGRTGILDRQTGSEGNLTLHNDIAASSLKDALANDPWVLSTSVSAWKTRKKADPSGLKVSIQARKGASPRELADSVEFLANGLDSLLGKKMPLLISISTGVRTGWSPQHRVQ</sequence>
<dbReference type="AlphaFoldDB" id="A9WM84"/>
<dbReference type="RefSeq" id="WP_012243920.1">
    <property type="nucleotide sequence ID" value="NC_010168.1"/>
</dbReference>
<evidence type="ECO:0000313" key="2">
    <source>
        <dbReference type="EMBL" id="ABY22216.1"/>
    </source>
</evidence>
<dbReference type="Proteomes" id="UP000002007">
    <property type="component" value="Chromosome"/>
</dbReference>
<dbReference type="EMBL" id="CP000910">
    <property type="protein sequence ID" value="ABY22216.1"/>
    <property type="molecule type" value="Genomic_DNA"/>
</dbReference>
<evidence type="ECO:0000256" key="1">
    <source>
        <dbReference type="SAM" id="Phobius"/>
    </source>
</evidence>
<proteinExistence type="predicted"/>
<keyword evidence="1" id="KW-0472">Membrane</keyword>
<name>A9WM84_RENSM</name>
<dbReference type="HOGENOM" id="CLU_116228_0_0_11"/>
<accession>A9WM84</accession>
<keyword evidence="1" id="KW-0812">Transmembrane</keyword>
<keyword evidence="1" id="KW-1133">Transmembrane helix</keyword>
<dbReference type="STRING" id="288705.RSal33209_0466"/>
<organism evidence="2 3">
    <name type="scientific">Renibacterium salmoninarum (strain ATCC 33209 / DSM 20767 / JCM 11484 / NBRC 15589 / NCIMB 2235)</name>
    <dbReference type="NCBI Taxonomy" id="288705"/>
    <lineage>
        <taxon>Bacteria</taxon>
        <taxon>Bacillati</taxon>
        <taxon>Actinomycetota</taxon>
        <taxon>Actinomycetes</taxon>
        <taxon>Micrococcales</taxon>
        <taxon>Micrococcaceae</taxon>
        <taxon>Renibacterium</taxon>
    </lineage>
</organism>
<dbReference type="eggNOG" id="ENOG5034C09">
    <property type="taxonomic scope" value="Bacteria"/>
</dbReference>
<keyword evidence="3" id="KW-1185">Reference proteome</keyword>
<dbReference type="KEGG" id="rsa:RSal33209_0466"/>
<feature type="transmembrane region" description="Helical" evidence="1">
    <location>
        <begin position="69"/>
        <end position="89"/>
    </location>
</feature>
<gene>
    <name evidence="2" type="ordered locus">RSal33209_0466</name>
</gene>